<sequence>MINIAICDDISYICKQINTYIQEFYIETEEQFEIYIANDAETLYEIMKKEKIDLLFLDIELPDINGVEIGNYIRKKMQDDDMQIVYISGKQDYCRSLFDIRPMNFLDKPFTREDIHKQLKDYLKLCKKFFPTFSYKIGQDTFFQKIDEITYFEIVGKKIKMVTKAFEILFYADMNQIEKELDKFYFVQIHKSYLINMEKIEKYGSKEVVMNGGRRIAISRSKKDVFLNKVLEFEKNKLFTKF</sequence>
<dbReference type="InterPro" id="IPR046947">
    <property type="entry name" value="LytR-like"/>
</dbReference>
<evidence type="ECO:0000256" key="3">
    <source>
        <dbReference type="PROSITE-ProRule" id="PRU00169"/>
    </source>
</evidence>
<evidence type="ECO:0000256" key="1">
    <source>
        <dbReference type="ARBA" id="ARBA00018672"/>
    </source>
</evidence>
<evidence type="ECO:0000313" key="7">
    <source>
        <dbReference type="Proteomes" id="UP000006437"/>
    </source>
</evidence>
<dbReference type="Gene3D" id="2.40.50.1020">
    <property type="entry name" value="LytTr DNA-binding domain"/>
    <property type="match status" value="1"/>
</dbReference>
<dbReference type="SMART" id="SM00850">
    <property type="entry name" value="LytTR"/>
    <property type="match status" value="1"/>
</dbReference>
<feature type="domain" description="Response regulatory" evidence="4">
    <location>
        <begin position="3"/>
        <end position="123"/>
    </location>
</feature>
<feature type="domain" description="HTH LytTR-type" evidence="5">
    <location>
        <begin position="133"/>
        <end position="222"/>
    </location>
</feature>
<evidence type="ECO:0000259" key="5">
    <source>
        <dbReference type="PROSITE" id="PS50930"/>
    </source>
</evidence>
<evidence type="ECO:0000256" key="2">
    <source>
        <dbReference type="ARBA" id="ARBA00024867"/>
    </source>
</evidence>
<dbReference type="SUPFAM" id="SSF52172">
    <property type="entry name" value="CheY-like"/>
    <property type="match status" value="1"/>
</dbReference>
<dbReference type="InterPro" id="IPR001789">
    <property type="entry name" value="Sig_transdc_resp-reg_receiver"/>
</dbReference>
<dbReference type="PATRIC" id="fig|796937.3.peg.799"/>
<evidence type="ECO:0000259" key="4">
    <source>
        <dbReference type="PROSITE" id="PS50110"/>
    </source>
</evidence>
<dbReference type="Pfam" id="PF04397">
    <property type="entry name" value="LytTR"/>
    <property type="match status" value="1"/>
</dbReference>
<dbReference type="SMART" id="SM00448">
    <property type="entry name" value="REC"/>
    <property type="match status" value="1"/>
</dbReference>
<proteinExistence type="predicted"/>
<feature type="modified residue" description="4-aspartylphosphate" evidence="3">
    <location>
        <position position="58"/>
    </location>
</feature>
<dbReference type="GO" id="GO:0003677">
    <property type="term" value="F:DNA binding"/>
    <property type="evidence" value="ECO:0007669"/>
    <property type="project" value="InterPro"/>
</dbReference>
<dbReference type="Proteomes" id="UP000006437">
    <property type="component" value="Unassembled WGS sequence"/>
</dbReference>
<evidence type="ECO:0000313" key="6">
    <source>
        <dbReference type="EMBL" id="EHL15888.1"/>
    </source>
</evidence>
<dbReference type="Pfam" id="PF00072">
    <property type="entry name" value="Response_reg"/>
    <property type="match status" value="1"/>
</dbReference>
<gene>
    <name evidence="6" type="ORF">HMPREF9629_01602</name>
</gene>
<comment type="function">
    <text evidence="2">May play the central regulatory role in sporulation. It may be an element of the effector pathway responsible for the activation of sporulation genes in response to nutritional stress. Spo0A may act in concert with spo0H (a sigma factor) to control the expression of some genes that are critical to the sporulation process.</text>
</comment>
<dbReference type="HOGENOM" id="CLU_000445_14_2_9"/>
<dbReference type="PROSITE" id="PS50930">
    <property type="entry name" value="HTH_LYTTR"/>
    <property type="match status" value="1"/>
</dbReference>
<organism evidence="6 7">
    <name type="scientific">Peptoanaerobacter stomatis</name>
    <dbReference type="NCBI Taxonomy" id="796937"/>
    <lineage>
        <taxon>Bacteria</taxon>
        <taxon>Bacillati</taxon>
        <taxon>Bacillota</taxon>
        <taxon>Clostridia</taxon>
        <taxon>Peptostreptococcales</taxon>
        <taxon>Filifactoraceae</taxon>
        <taxon>Peptoanaerobacter</taxon>
    </lineage>
</organism>
<dbReference type="PANTHER" id="PTHR37299:SF1">
    <property type="entry name" value="STAGE 0 SPORULATION PROTEIN A HOMOLOG"/>
    <property type="match status" value="1"/>
</dbReference>
<dbReference type="InterPro" id="IPR007492">
    <property type="entry name" value="LytTR_DNA-bd_dom"/>
</dbReference>
<dbReference type="BioCyc" id="EBAC796937-HMP:GMGH-1607-MONOMER"/>
<dbReference type="RefSeq" id="WP_009525831.1">
    <property type="nucleotide sequence ID" value="NZ_JBQMYZ010000028.1"/>
</dbReference>
<dbReference type="Gene3D" id="3.40.50.2300">
    <property type="match status" value="1"/>
</dbReference>
<dbReference type="GO" id="GO:0000156">
    <property type="term" value="F:phosphorelay response regulator activity"/>
    <property type="evidence" value="ECO:0007669"/>
    <property type="project" value="InterPro"/>
</dbReference>
<accession>G9WZK1</accession>
<name>G9WZK1_9FIRM</name>
<protein>
    <recommendedName>
        <fullName evidence="1">Stage 0 sporulation protein A homolog</fullName>
    </recommendedName>
</protein>
<reference evidence="6 7" key="1">
    <citation type="submission" date="2011-08" db="EMBL/GenBank/DDBJ databases">
        <title>The Genome Sequence of Eubacteriaceae bacterium ACC19a.</title>
        <authorList>
            <consortium name="The Broad Institute Genome Sequencing Platform"/>
            <person name="Earl A."/>
            <person name="Ward D."/>
            <person name="Feldgarden M."/>
            <person name="Gevers D."/>
            <person name="Sizova M."/>
            <person name="Hazen A."/>
            <person name="Epstein S."/>
            <person name="Young S.K."/>
            <person name="Zeng Q."/>
            <person name="Gargeya S."/>
            <person name="Fitzgerald M."/>
            <person name="Haas B."/>
            <person name="Abouelleil A."/>
            <person name="Alvarado L."/>
            <person name="Arachchi H.M."/>
            <person name="Berlin A."/>
            <person name="Brown A."/>
            <person name="Chapman S.B."/>
            <person name="Chen Z."/>
            <person name="Dunbar C."/>
            <person name="Freedman E."/>
            <person name="Gearin G."/>
            <person name="Gellesch M."/>
            <person name="Goldberg J."/>
            <person name="Griggs A."/>
            <person name="Gujja S."/>
            <person name="Heiman D."/>
            <person name="Howarth C."/>
            <person name="Larson L."/>
            <person name="Lui A."/>
            <person name="MacDonald P.J.P."/>
            <person name="Montmayeur A."/>
            <person name="Murphy C."/>
            <person name="Neiman D."/>
            <person name="Pearson M."/>
            <person name="Priest M."/>
            <person name="Roberts A."/>
            <person name="Saif S."/>
            <person name="Shea T."/>
            <person name="Shenoy N."/>
            <person name="Sisk P."/>
            <person name="Stolte C."/>
            <person name="Sykes S."/>
            <person name="Wortman J."/>
            <person name="Nusbaum C."/>
            <person name="Birren B."/>
        </authorList>
    </citation>
    <scope>NUCLEOTIDE SEQUENCE [LARGE SCALE GENOMIC DNA]</scope>
    <source>
        <strain evidence="6 7">ACC19a</strain>
    </source>
</reference>
<keyword evidence="3" id="KW-0597">Phosphoprotein</keyword>
<dbReference type="PROSITE" id="PS50110">
    <property type="entry name" value="RESPONSE_REGULATORY"/>
    <property type="match status" value="1"/>
</dbReference>
<dbReference type="InterPro" id="IPR011006">
    <property type="entry name" value="CheY-like_superfamily"/>
</dbReference>
<dbReference type="PANTHER" id="PTHR37299">
    <property type="entry name" value="TRANSCRIPTIONAL REGULATOR-RELATED"/>
    <property type="match status" value="1"/>
</dbReference>
<dbReference type="EMBL" id="AFZE01000008">
    <property type="protein sequence ID" value="EHL15888.1"/>
    <property type="molecule type" value="Genomic_DNA"/>
</dbReference>
<dbReference type="AlphaFoldDB" id="G9WZK1"/>
<comment type="caution">
    <text evidence="6">The sequence shown here is derived from an EMBL/GenBank/DDBJ whole genome shotgun (WGS) entry which is preliminary data.</text>
</comment>